<gene>
    <name evidence="4" type="ORF">COT44_02535</name>
</gene>
<feature type="domain" description="Transglutaminase-like" evidence="3">
    <location>
        <begin position="350"/>
        <end position="421"/>
    </location>
</feature>
<reference evidence="5" key="1">
    <citation type="submission" date="2017-09" db="EMBL/GenBank/DDBJ databases">
        <title>Depth-based differentiation of microbial function through sediment-hosted aquifers and enrichment of novel symbionts in the deep terrestrial subsurface.</title>
        <authorList>
            <person name="Probst A.J."/>
            <person name="Ladd B."/>
            <person name="Jarett J.K."/>
            <person name="Geller-Mcgrath D.E."/>
            <person name="Sieber C.M.K."/>
            <person name="Emerson J.B."/>
            <person name="Anantharaman K."/>
            <person name="Thomas B.C."/>
            <person name="Malmstrom R."/>
            <person name="Stieglmeier M."/>
            <person name="Klingl A."/>
            <person name="Woyke T."/>
            <person name="Ryan C.M."/>
            <person name="Banfield J.F."/>
        </authorList>
    </citation>
    <scope>NUCLEOTIDE SEQUENCE [LARGE SCALE GENOMIC DNA]</scope>
</reference>
<accession>A0A2M6XD14</accession>
<dbReference type="SUPFAM" id="SSF54001">
    <property type="entry name" value="Cysteine proteinases"/>
    <property type="match status" value="1"/>
</dbReference>
<feature type="transmembrane region" description="Helical" evidence="1">
    <location>
        <begin position="580"/>
        <end position="602"/>
    </location>
</feature>
<evidence type="ECO:0000256" key="2">
    <source>
        <dbReference type="SAM" id="SignalP"/>
    </source>
</evidence>
<proteinExistence type="predicted"/>
<protein>
    <recommendedName>
        <fullName evidence="3">Transglutaminase-like domain-containing protein</fullName>
    </recommendedName>
</protein>
<evidence type="ECO:0000313" key="4">
    <source>
        <dbReference type="EMBL" id="PIU03560.1"/>
    </source>
</evidence>
<dbReference type="PANTHER" id="PTHR33490">
    <property type="entry name" value="BLR5614 PROTEIN-RELATED"/>
    <property type="match status" value="1"/>
</dbReference>
<dbReference type="Gene3D" id="3.10.620.30">
    <property type="match status" value="1"/>
</dbReference>
<feature type="chain" id="PRO_5014831290" description="Transglutaminase-like domain-containing protein" evidence="2">
    <location>
        <begin position="25"/>
        <end position="616"/>
    </location>
</feature>
<evidence type="ECO:0000313" key="5">
    <source>
        <dbReference type="Proteomes" id="UP000228996"/>
    </source>
</evidence>
<dbReference type="PANTHER" id="PTHR33490:SF6">
    <property type="entry name" value="SLL1049 PROTEIN"/>
    <property type="match status" value="1"/>
</dbReference>
<name>A0A2M6XD14_9BACT</name>
<keyword evidence="1" id="KW-1133">Transmembrane helix</keyword>
<comment type="caution">
    <text evidence="4">The sequence shown here is derived from an EMBL/GenBank/DDBJ whole genome shotgun (WGS) entry which is preliminary data.</text>
</comment>
<dbReference type="AlphaFoldDB" id="A0A2M6XD14"/>
<keyword evidence="2" id="KW-0732">Signal</keyword>
<dbReference type="InterPro" id="IPR002931">
    <property type="entry name" value="Transglutaminase-like"/>
</dbReference>
<sequence>MYRLLKILFLLVFFFAFLISPAKADENLTSDYQVTAEAKTDRTMHFTYNISLKNNTSEIYASSYSMILDRMNPANIKAFDSVGPLDAVVTNQNSQAKITVNFSRPVVGKDKILSFTLNYDAVDSIKKSGQAWEVMIPKLSDSAQINNYHLVLKIPSSFGKPAYLSPDPFSKMEINGFQIYEFNKNQLSQFGILGAFGNFQIFNFTLIYHLSNPLKSNISTQIALPPDTAYQIMTFQSLEPKPINVEQDNDGNWLATYFLNKGQKLDVIAKGRVQIISQPNLDFQMNEPFVDKQEYLKPQKYWEVDDQQIINLAQQLKTPEKIYDYVVKTLKYDYGKLEVKRERMGARAVLNNPDQAICTEFSDLFIALARAAGIPARELTGYSYTDNPQNKPLSLNQDILHAWPEYWDESLNIWKQVDPTWENTTGVIDFFHNMDLNHFVFAIHGLDSEKPLPAGAYKTSNQNTRDIDITFGKYLEGPNLDLEFIFNLPKKVYSEFKTNGSIQIENTGGEAVYNKDFLIETDQFTLLSLNQKHLNVIPPYGTISLPIAFKSQKLIWEGVGSINGKINNQSYEYKIRVSSFIVLFTKAILLIAAVFLFVVFLLKIYIKFSKSDTINP</sequence>
<feature type="signal peptide" evidence="2">
    <location>
        <begin position="1"/>
        <end position="24"/>
    </location>
</feature>
<dbReference type="Pfam" id="PF01841">
    <property type="entry name" value="Transglut_core"/>
    <property type="match status" value="1"/>
</dbReference>
<organism evidence="4 5">
    <name type="scientific">Candidatus Shapirobacteria bacterium CG08_land_8_20_14_0_20_39_18</name>
    <dbReference type="NCBI Taxonomy" id="1974883"/>
    <lineage>
        <taxon>Bacteria</taxon>
        <taxon>Candidatus Shapironibacteriota</taxon>
    </lineage>
</organism>
<dbReference type="EMBL" id="PEYO01000014">
    <property type="protein sequence ID" value="PIU03560.1"/>
    <property type="molecule type" value="Genomic_DNA"/>
</dbReference>
<evidence type="ECO:0000256" key="1">
    <source>
        <dbReference type="SAM" id="Phobius"/>
    </source>
</evidence>
<keyword evidence="1" id="KW-0472">Membrane</keyword>
<keyword evidence="1" id="KW-0812">Transmembrane</keyword>
<evidence type="ECO:0000259" key="3">
    <source>
        <dbReference type="SMART" id="SM00460"/>
    </source>
</evidence>
<dbReference type="InterPro" id="IPR038765">
    <property type="entry name" value="Papain-like_cys_pep_sf"/>
</dbReference>
<dbReference type="Proteomes" id="UP000228996">
    <property type="component" value="Unassembled WGS sequence"/>
</dbReference>
<dbReference type="SMART" id="SM00460">
    <property type="entry name" value="TGc"/>
    <property type="match status" value="1"/>
</dbReference>